<gene>
    <name evidence="1" type="ORF">APUTEX25_005273</name>
</gene>
<dbReference type="AlphaFoldDB" id="A0A3M7KTV9"/>
<comment type="caution">
    <text evidence="1">The sequence shown here is derived from an EMBL/GenBank/DDBJ whole genome shotgun (WGS) entry which is preliminary data.</text>
</comment>
<reference evidence="2" key="1">
    <citation type="journal article" date="2018" name="Algal Res.">
        <title>Characterization of plant carbon substrate utilization by Auxenochlorella protothecoides.</title>
        <authorList>
            <person name="Vogler B.W."/>
            <person name="Starkenburg S.R."/>
            <person name="Sudasinghe N."/>
            <person name="Schambach J.Y."/>
            <person name="Rollin J.A."/>
            <person name="Pattathil S."/>
            <person name="Barry A.N."/>
        </authorList>
    </citation>
    <scope>NUCLEOTIDE SEQUENCE [LARGE SCALE GENOMIC DNA]</scope>
    <source>
        <strain evidence="2">UTEX 25</strain>
    </source>
</reference>
<evidence type="ECO:0000313" key="2">
    <source>
        <dbReference type="Proteomes" id="UP000279271"/>
    </source>
</evidence>
<sequence length="86" mass="7663">MRAAKAASARCFSSAGLEGAWEAGPAAGCAAGVPALGPGAAGAPAVDPGGPARDAAGICGGAAVACACAGCDPGAEPACCAWTCGG</sequence>
<dbReference type="Proteomes" id="UP000279271">
    <property type="component" value="Unassembled WGS sequence"/>
</dbReference>
<accession>A0A3M7KTV9</accession>
<protein>
    <submittedName>
        <fullName evidence="1">Uncharacterized protein</fullName>
    </submittedName>
</protein>
<proteinExistence type="predicted"/>
<evidence type="ECO:0000313" key="1">
    <source>
        <dbReference type="EMBL" id="RMZ53284.1"/>
    </source>
</evidence>
<dbReference type="EMBL" id="QOKY01000199">
    <property type="protein sequence ID" value="RMZ53284.1"/>
    <property type="molecule type" value="Genomic_DNA"/>
</dbReference>
<organism evidence="1 2">
    <name type="scientific">Auxenochlorella protothecoides</name>
    <name type="common">Green microalga</name>
    <name type="synonym">Chlorella protothecoides</name>
    <dbReference type="NCBI Taxonomy" id="3075"/>
    <lineage>
        <taxon>Eukaryota</taxon>
        <taxon>Viridiplantae</taxon>
        <taxon>Chlorophyta</taxon>
        <taxon>core chlorophytes</taxon>
        <taxon>Trebouxiophyceae</taxon>
        <taxon>Chlorellales</taxon>
        <taxon>Chlorellaceae</taxon>
        <taxon>Auxenochlorella</taxon>
    </lineage>
</organism>
<name>A0A3M7KTV9_AUXPR</name>